<dbReference type="Gene3D" id="3.40.50.150">
    <property type="entry name" value="Vaccinia Virus protein VP39"/>
    <property type="match status" value="1"/>
</dbReference>
<dbReference type="Proteomes" id="UP000663801">
    <property type="component" value="Unassembled WGS sequence"/>
</dbReference>
<reference evidence="1" key="1">
    <citation type="submission" date="2021-01" db="EMBL/GenBank/DDBJ databases">
        <title>KCTC 19127 draft genome.</title>
        <authorList>
            <person name="An D."/>
        </authorList>
    </citation>
    <scope>NUCLEOTIDE SEQUENCE</scope>
    <source>
        <strain evidence="1">KCTC 19127</strain>
    </source>
</reference>
<proteinExistence type="predicted"/>
<dbReference type="NCBIfam" id="NF037959">
    <property type="entry name" value="MFS_SpdSyn"/>
    <property type="match status" value="1"/>
</dbReference>
<dbReference type="InterPro" id="IPR029063">
    <property type="entry name" value="SAM-dependent_MTases_sf"/>
</dbReference>
<dbReference type="RefSeq" id="WP_205256472.1">
    <property type="nucleotide sequence ID" value="NZ_BAAAPV010000001.1"/>
</dbReference>
<evidence type="ECO:0000313" key="2">
    <source>
        <dbReference type="Proteomes" id="UP000663801"/>
    </source>
</evidence>
<dbReference type="SUPFAM" id="SSF53335">
    <property type="entry name" value="S-adenosyl-L-methionine-dependent methyltransferases"/>
    <property type="match status" value="1"/>
</dbReference>
<dbReference type="CDD" id="cd02440">
    <property type="entry name" value="AdoMet_MTases"/>
    <property type="match status" value="1"/>
</dbReference>
<dbReference type="AlphaFoldDB" id="A0A939C2T3"/>
<organism evidence="1 2">
    <name type="scientific">Nakamurella flavida</name>
    <dbReference type="NCBI Taxonomy" id="363630"/>
    <lineage>
        <taxon>Bacteria</taxon>
        <taxon>Bacillati</taxon>
        <taxon>Actinomycetota</taxon>
        <taxon>Actinomycetes</taxon>
        <taxon>Nakamurellales</taxon>
        <taxon>Nakamurellaceae</taxon>
        <taxon>Nakamurella</taxon>
    </lineage>
</organism>
<protein>
    <submittedName>
        <fullName evidence="1">Fused MFS/spermidine synthase</fullName>
    </submittedName>
</protein>
<comment type="caution">
    <text evidence="1">The sequence shown here is derived from an EMBL/GenBank/DDBJ whole genome shotgun (WGS) entry which is preliminary data.</text>
</comment>
<sequence length="275" mass="29462">MSGDVTGTPAPDPVVRRIDTGTVELRADPRSPRAFLLLVNGVESSYVDLDRPELLDFEYQRWAAVVLASALGPAGPPASGVDPVRVLHLGAAGCALPRALLAGWPGSRHVAVDLDGVLLQLVRDWFALPGPPALQLVTGDAAEVTAAQPVGAYRAVVRDVFSGDRTPEPLRTTSFAREVDRILEPAGMYLLNCGDGPDLIAARAEMTALAGVFEYLLMVADPPMLKGRRRGNIVMVGAHRPIDADALARELRAGAVPAQAWDDRRCRAFARHRRS</sequence>
<dbReference type="EMBL" id="JAERWL010000007">
    <property type="protein sequence ID" value="MBM9476356.1"/>
    <property type="molecule type" value="Genomic_DNA"/>
</dbReference>
<gene>
    <name evidence="1" type="ORF">JL107_07885</name>
</gene>
<name>A0A939C2T3_9ACTN</name>
<accession>A0A939C2T3</accession>
<evidence type="ECO:0000313" key="1">
    <source>
        <dbReference type="EMBL" id="MBM9476356.1"/>
    </source>
</evidence>
<keyword evidence="2" id="KW-1185">Reference proteome</keyword>